<gene>
    <name evidence="6" type="primary">kdgR_2</name>
    <name evidence="6" type="ORF">NCTC9419_01376</name>
</gene>
<dbReference type="PROSITE" id="PS51077">
    <property type="entry name" value="HTH_ICLR"/>
    <property type="match status" value="1"/>
</dbReference>
<dbReference type="SUPFAM" id="SSF55781">
    <property type="entry name" value="GAF domain-like"/>
    <property type="match status" value="1"/>
</dbReference>
<proteinExistence type="predicted"/>
<evidence type="ECO:0000256" key="3">
    <source>
        <dbReference type="ARBA" id="ARBA00023163"/>
    </source>
</evidence>
<dbReference type="Gene3D" id="1.10.10.10">
    <property type="entry name" value="Winged helix-like DNA-binding domain superfamily/Winged helix DNA-binding domain"/>
    <property type="match status" value="1"/>
</dbReference>
<dbReference type="SUPFAM" id="SSF46785">
    <property type="entry name" value="Winged helix' DNA-binding domain"/>
    <property type="match status" value="1"/>
</dbReference>
<evidence type="ECO:0000313" key="6">
    <source>
        <dbReference type="EMBL" id="VEA69887.1"/>
    </source>
</evidence>
<keyword evidence="2" id="KW-0238">DNA-binding</keyword>
<dbReference type="AlphaFoldDB" id="A0A3S4GI30"/>
<dbReference type="PANTHER" id="PTHR30136">
    <property type="entry name" value="HELIX-TURN-HELIX TRANSCRIPTIONAL REGULATOR, ICLR FAMILY"/>
    <property type="match status" value="1"/>
</dbReference>
<organism evidence="6 7">
    <name type="scientific">Serratia rubidaea</name>
    <name type="common">Serratia marinorubra</name>
    <dbReference type="NCBI Taxonomy" id="61652"/>
    <lineage>
        <taxon>Bacteria</taxon>
        <taxon>Pseudomonadati</taxon>
        <taxon>Pseudomonadota</taxon>
        <taxon>Gammaproteobacteria</taxon>
        <taxon>Enterobacterales</taxon>
        <taxon>Yersiniaceae</taxon>
        <taxon>Serratia</taxon>
    </lineage>
</organism>
<evidence type="ECO:0000256" key="2">
    <source>
        <dbReference type="ARBA" id="ARBA00023125"/>
    </source>
</evidence>
<dbReference type="Pfam" id="PF01614">
    <property type="entry name" value="IclR_C"/>
    <property type="match status" value="1"/>
</dbReference>
<keyword evidence="3" id="KW-0804">Transcription</keyword>
<dbReference type="Proteomes" id="UP000271603">
    <property type="component" value="Chromosome"/>
</dbReference>
<keyword evidence="1" id="KW-0805">Transcription regulation</keyword>
<accession>A0A3S4GI30</accession>
<name>A0A3S4GI30_SERRU</name>
<dbReference type="Pfam" id="PF09339">
    <property type="entry name" value="HTH_IclR"/>
    <property type="match status" value="1"/>
</dbReference>
<dbReference type="SMART" id="SM00346">
    <property type="entry name" value="HTH_ICLR"/>
    <property type="match status" value="1"/>
</dbReference>
<dbReference type="GO" id="GO:0003677">
    <property type="term" value="F:DNA binding"/>
    <property type="evidence" value="ECO:0007669"/>
    <property type="project" value="UniProtKB-KW"/>
</dbReference>
<dbReference type="GO" id="GO:0003700">
    <property type="term" value="F:DNA-binding transcription factor activity"/>
    <property type="evidence" value="ECO:0007669"/>
    <property type="project" value="TreeGrafter"/>
</dbReference>
<dbReference type="EMBL" id="LR134155">
    <property type="protein sequence ID" value="VEA69887.1"/>
    <property type="molecule type" value="Genomic_DNA"/>
</dbReference>
<evidence type="ECO:0000313" key="7">
    <source>
        <dbReference type="Proteomes" id="UP000271603"/>
    </source>
</evidence>
<feature type="domain" description="IclR-ED" evidence="5">
    <location>
        <begin position="74"/>
        <end position="257"/>
    </location>
</feature>
<dbReference type="PANTHER" id="PTHR30136:SF34">
    <property type="entry name" value="TRANSCRIPTIONAL REGULATOR"/>
    <property type="match status" value="1"/>
</dbReference>
<evidence type="ECO:0000256" key="1">
    <source>
        <dbReference type="ARBA" id="ARBA00023015"/>
    </source>
</evidence>
<dbReference type="InterPro" id="IPR014757">
    <property type="entry name" value="Tscrpt_reg_IclR_C"/>
</dbReference>
<dbReference type="InterPro" id="IPR050707">
    <property type="entry name" value="HTH_MetabolicPath_Reg"/>
</dbReference>
<dbReference type="InterPro" id="IPR036390">
    <property type="entry name" value="WH_DNA-bd_sf"/>
</dbReference>
<dbReference type="InterPro" id="IPR029016">
    <property type="entry name" value="GAF-like_dom_sf"/>
</dbReference>
<evidence type="ECO:0000259" key="4">
    <source>
        <dbReference type="PROSITE" id="PS51077"/>
    </source>
</evidence>
<dbReference type="GO" id="GO:0045892">
    <property type="term" value="P:negative regulation of DNA-templated transcription"/>
    <property type="evidence" value="ECO:0007669"/>
    <property type="project" value="TreeGrafter"/>
</dbReference>
<dbReference type="PROSITE" id="PS51078">
    <property type="entry name" value="ICLR_ED"/>
    <property type="match status" value="1"/>
</dbReference>
<evidence type="ECO:0000259" key="5">
    <source>
        <dbReference type="PROSITE" id="PS51078"/>
    </source>
</evidence>
<sequence length="288" mass="31942">MADEQTCKYLIPGLDRGLQLLLAFGEQHKEMTFAELHRLVAMPKATAYRVVQTLEHLGFLERNPRTNTFSLGIKVLRLGFEYIASLDVAQVGQPVIEQLRDRSQCSSHLAIRDGRDVIYIARVSAAGSQINQVSVGTRLPVHQTSLGRMLLTRTTREEFEGLYPQQSLPGSGPGTPADREALWQMVQQDKARGYVIGESFFRHGISSIVYPIFNRDLQVEAVVSIMVPFDQIPAEDRERLRMEVRDAAGKISDFLGAPPRPRSASTIFMCGGPLPAHGVSQRQGLATA</sequence>
<feature type="domain" description="HTH iclR-type" evidence="4">
    <location>
        <begin position="11"/>
        <end position="73"/>
    </location>
</feature>
<dbReference type="InterPro" id="IPR005471">
    <property type="entry name" value="Tscrpt_reg_IclR_N"/>
</dbReference>
<dbReference type="STRING" id="61652.AXX16_1399"/>
<reference evidence="6 7" key="1">
    <citation type="submission" date="2018-12" db="EMBL/GenBank/DDBJ databases">
        <authorList>
            <consortium name="Pathogen Informatics"/>
        </authorList>
    </citation>
    <scope>NUCLEOTIDE SEQUENCE [LARGE SCALE GENOMIC DNA]</scope>
    <source>
        <strain evidence="6 7">NCTC9419</strain>
    </source>
</reference>
<protein>
    <submittedName>
        <fullName evidence="6">Pectin degradation repressor protein kdgR</fullName>
    </submittedName>
</protein>
<dbReference type="Gene3D" id="3.30.450.40">
    <property type="match status" value="1"/>
</dbReference>
<dbReference type="InterPro" id="IPR036388">
    <property type="entry name" value="WH-like_DNA-bd_sf"/>
</dbReference>